<proteinExistence type="predicted"/>
<dbReference type="SUPFAM" id="SSF103473">
    <property type="entry name" value="MFS general substrate transporter"/>
    <property type="match status" value="1"/>
</dbReference>
<accession>A0A401QTW1</accession>
<name>A0A401QTW1_STRNR</name>
<organism evidence="2 3">
    <name type="scientific">Streptomyces noursei</name>
    <name type="common">Streptomyces albulus</name>
    <dbReference type="NCBI Taxonomy" id="1971"/>
    <lineage>
        <taxon>Bacteria</taxon>
        <taxon>Bacillati</taxon>
        <taxon>Actinomycetota</taxon>
        <taxon>Actinomycetes</taxon>
        <taxon>Kitasatosporales</taxon>
        <taxon>Streptomycetaceae</taxon>
        <taxon>Streptomyces</taxon>
    </lineage>
</organism>
<evidence type="ECO:0000313" key="2">
    <source>
        <dbReference type="EMBL" id="GCB88795.1"/>
    </source>
</evidence>
<comment type="caution">
    <text evidence="2">The sequence shown here is derived from an EMBL/GenBank/DDBJ whole genome shotgun (WGS) entry which is preliminary data.</text>
</comment>
<feature type="transmembrane region" description="Helical" evidence="1">
    <location>
        <begin position="86"/>
        <end position="105"/>
    </location>
</feature>
<feature type="transmembrane region" description="Helical" evidence="1">
    <location>
        <begin position="51"/>
        <end position="74"/>
    </location>
</feature>
<keyword evidence="1" id="KW-0812">Transmembrane</keyword>
<evidence type="ECO:0000313" key="3">
    <source>
        <dbReference type="Proteomes" id="UP000288351"/>
    </source>
</evidence>
<protein>
    <submittedName>
        <fullName evidence="2">MFS transporter</fullName>
    </submittedName>
</protein>
<evidence type="ECO:0000256" key="1">
    <source>
        <dbReference type="SAM" id="Phobius"/>
    </source>
</evidence>
<dbReference type="EMBL" id="BHXC01000006">
    <property type="protein sequence ID" value="GCB88795.1"/>
    <property type="molecule type" value="Genomic_DNA"/>
</dbReference>
<dbReference type="Proteomes" id="UP000288351">
    <property type="component" value="Unassembled WGS sequence"/>
</dbReference>
<keyword evidence="1" id="KW-0472">Membrane</keyword>
<sequence length="142" mass="14527">MRSRVGLRHARRPAPTMLRGIYLPRSMDAAAFAMTTYGIPLLVLATTNSAALTGAAFALEWIPRLGAFAVAGALVDRHGTTNVLRLASAARAVVVLAAALLLSALPQGPATTVTVMLLAASTGVLTECSYIAAETAGGVAQP</sequence>
<dbReference type="InterPro" id="IPR036259">
    <property type="entry name" value="MFS_trans_sf"/>
</dbReference>
<gene>
    <name evidence="2" type="ORF">SALB_01468</name>
</gene>
<keyword evidence="1" id="KW-1133">Transmembrane helix</keyword>
<reference evidence="2 3" key="1">
    <citation type="journal article" date="2019" name="Microbiol. Resour. Announc.">
        <title>Draft Genome Sequence of the Most Traditional epsilon-Poly-l-Lysine Producer, Streptomyces albulus NBRC14147.</title>
        <authorList>
            <person name="Yamanaka K."/>
            <person name="Hamano Y."/>
        </authorList>
    </citation>
    <scope>NUCLEOTIDE SEQUENCE [LARGE SCALE GENOMIC DNA]</scope>
    <source>
        <strain evidence="2 3">NBRC 14147</strain>
    </source>
</reference>
<dbReference type="AlphaFoldDB" id="A0A401QTW1"/>
<feature type="transmembrane region" description="Helical" evidence="1">
    <location>
        <begin position="21"/>
        <end position="45"/>
    </location>
</feature>